<dbReference type="OrthoDB" id="8613925at2"/>
<name>A0A3P2A568_9NEIS</name>
<dbReference type="AlphaFoldDB" id="A0A3P2A568"/>
<organism evidence="1 2">
    <name type="scientific">Conchiformibius steedae</name>
    <dbReference type="NCBI Taxonomy" id="153493"/>
    <lineage>
        <taxon>Bacteria</taxon>
        <taxon>Pseudomonadati</taxon>
        <taxon>Pseudomonadota</taxon>
        <taxon>Betaproteobacteria</taxon>
        <taxon>Neisseriales</taxon>
        <taxon>Neisseriaceae</taxon>
        <taxon>Conchiformibius</taxon>
    </lineage>
</organism>
<dbReference type="STRING" id="1121352.GCA_000620925_01138"/>
<keyword evidence="2" id="KW-1185">Reference proteome</keyword>
<sequence>MSEYQAKTHPQSLPPVLGDLLKYEATRLTRIEVPADKGTKMGTFVDFPLRGKKLLALSDEQNGKVVVQPHNCIINLDAVAADAVSGAGGLEQLKRDGDAYGIVYQSTSE</sequence>
<dbReference type="EMBL" id="RQYC01000008">
    <property type="protein sequence ID" value="RRD90105.1"/>
    <property type="molecule type" value="Genomic_DNA"/>
</dbReference>
<gene>
    <name evidence="1" type="ORF">EII21_06725</name>
</gene>
<reference evidence="1 2" key="1">
    <citation type="submission" date="2018-11" db="EMBL/GenBank/DDBJ databases">
        <title>Genomes From Bacteria Associated with the Canine Oral Cavity: a Test Case for Automated Genome-Based Taxonomic Assignment.</title>
        <authorList>
            <person name="Coil D.A."/>
            <person name="Jospin G."/>
            <person name="Darling A.E."/>
            <person name="Wallis C."/>
            <person name="Davis I.J."/>
            <person name="Harris S."/>
            <person name="Eisen J.A."/>
            <person name="Holcombe L.J."/>
            <person name="O'Flynn C."/>
        </authorList>
    </citation>
    <scope>NUCLEOTIDE SEQUENCE [LARGE SCALE GENOMIC DNA]</scope>
    <source>
        <strain evidence="1 2">COT-280</strain>
    </source>
</reference>
<protein>
    <submittedName>
        <fullName evidence="1">Oxaloacetate decarboxylase alpha chain</fullName>
    </submittedName>
</protein>
<dbReference type="RefSeq" id="WP_124794983.1">
    <property type="nucleotide sequence ID" value="NZ_RQYC01000008.1"/>
</dbReference>
<evidence type="ECO:0000313" key="1">
    <source>
        <dbReference type="EMBL" id="RRD90105.1"/>
    </source>
</evidence>
<accession>A0A3P2A568</accession>
<evidence type="ECO:0000313" key="2">
    <source>
        <dbReference type="Proteomes" id="UP000269923"/>
    </source>
</evidence>
<dbReference type="Proteomes" id="UP000269923">
    <property type="component" value="Unassembled WGS sequence"/>
</dbReference>
<comment type="caution">
    <text evidence="1">The sequence shown here is derived from an EMBL/GenBank/DDBJ whole genome shotgun (WGS) entry which is preliminary data.</text>
</comment>
<proteinExistence type="predicted"/>